<sequence length="254" mass="27871">MVLLGAHLRPASLAASRLQPRLQRLRAPRLVAVRAAAADDPWKVLGVPKGADTNAVQRAYKLRMSEVRGRDEAAQQQIEAAHSAIMMAALSSRLKGNVSVEKDVLYADRAKYFPWRPRLWMAAKDILLYSALAQALMLSWALLSPLTAGTQPVIWSAIAGGAGNIVKQNRLYPVPKGGPDFPPDEKKQGGKNILRGFFLAFLATFTGCIFFYTLPDAIAAALGRVMPFWFYEGQTMLLAIGSCTMNWLFTAFTC</sequence>
<reference evidence="2" key="1">
    <citation type="journal article" date="2019" name="Plant J.">
        <title>Chlorella vulgaris genome assembly and annotation reveals the molecular basis for metabolic acclimation to high light conditions.</title>
        <authorList>
            <person name="Cecchin M."/>
            <person name="Marcolungo L."/>
            <person name="Rossato M."/>
            <person name="Girolomoni L."/>
            <person name="Cosentino E."/>
            <person name="Cuine S."/>
            <person name="Li-Beisson Y."/>
            <person name="Delledonne M."/>
            <person name="Ballottari M."/>
        </authorList>
    </citation>
    <scope>NUCLEOTIDE SEQUENCE</scope>
    <source>
        <strain evidence="2">211/11P</strain>
    </source>
</reference>
<dbReference type="Proteomes" id="UP001055712">
    <property type="component" value="Unassembled WGS sequence"/>
</dbReference>
<dbReference type="PANTHER" id="PTHR33372:SF2">
    <property type="entry name" value="PROTEIN CHAPERONE-LIKE PROTEIN OF POR1, CHLOROPLASTIC"/>
    <property type="match status" value="1"/>
</dbReference>
<keyword evidence="3" id="KW-1185">Reference proteome</keyword>
<keyword evidence="1" id="KW-1133">Transmembrane helix</keyword>
<evidence type="ECO:0000313" key="3">
    <source>
        <dbReference type="Proteomes" id="UP001055712"/>
    </source>
</evidence>
<reference evidence="2" key="2">
    <citation type="submission" date="2020-11" db="EMBL/GenBank/DDBJ databases">
        <authorList>
            <person name="Cecchin M."/>
            <person name="Marcolungo L."/>
            <person name="Rossato M."/>
            <person name="Girolomoni L."/>
            <person name="Cosentino E."/>
            <person name="Cuine S."/>
            <person name="Li-Beisson Y."/>
            <person name="Delledonne M."/>
            <person name="Ballottari M."/>
        </authorList>
    </citation>
    <scope>NUCLEOTIDE SEQUENCE</scope>
    <source>
        <strain evidence="2">211/11P</strain>
        <tissue evidence="2">Whole cell</tissue>
    </source>
</reference>
<dbReference type="Pfam" id="PF11833">
    <property type="entry name" value="CPP1-like"/>
    <property type="match status" value="1"/>
</dbReference>
<keyword evidence="1" id="KW-0812">Transmembrane</keyword>
<keyword evidence="1" id="KW-0472">Membrane</keyword>
<gene>
    <name evidence="2" type="ORF">D9Q98_010465</name>
</gene>
<proteinExistence type="predicted"/>
<evidence type="ECO:0000313" key="2">
    <source>
        <dbReference type="EMBL" id="KAI3432883.1"/>
    </source>
</evidence>
<feature type="transmembrane region" description="Helical" evidence="1">
    <location>
        <begin position="196"/>
        <end position="214"/>
    </location>
</feature>
<dbReference type="SUPFAM" id="SSF46565">
    <property type="entry name" value="Chaperone J-domain"/>
    <property type="match status" value="1"/>
</dbReference>
<name>A0A9D4TRU7_CHLVU</name>
<evidence type="ECO:0000256" key="1">
    <source>
        <dbReference type="SAM" id="Phobius"/>
    </source>
</evidence>
<dbReference type="AlphaFoldDB" id="A0A9D4TRU7"/>
<dbReference type="PANTHER" id="PTHR33372">
    <property type="match status" value="1"/>
</dbReference>
<comment type="caution">
    <text evidence="2">The sequence shown here is derived from an EMBL/GenBank/DDBJ whole genome shotgun (WGS) entry which is preliminary data.</text>
</comment>
<dbReference type="InterPro" id="IPR036869">
    <property type="entry name" value="J_dom_sf"/>
</dbReference>
<dbReference type="OrthoDB" id="525159at2759"/>
<feature type="transmembrane region" description="Helical" evidence="1">
    <location>
        <begin position="126"/>
        <end position="143"/>
    </location>
</feature>
<feature type="transmembrane region" description="Helical" evidence="1">
    <location>
        <begin position="234"/>
        <end position="252"/>
    </location>
</feature>
<dbReference type="EMBL" id="SIDB01000005">
    <property type="protein sequence ID" value="KAI3432883.1"/>
    <property type="molecule type" value="Genomic_DNA"/>
</dbReference>
<protein>
    <submittedName>
        <fullName evidence="2">Uncharacterized protein</fullName>
    </submittedName>
</protein>
<dbReference type="GO" id="GO:0031969">
    <property type="term" value="C:chloroplast membrane"/>
    <property type="evidence" value="ECO:0007669"/>
    <property type="project" value="TreeGrafter"/>
</dbReference>
<organism evidence="2 3">
    <name type="scientific">Chlorella vulgaris</name>
    <name type="common">Green alga</name>
    <dbReference type="NCBI Taxonomy" id="3077"/>
    <lineage>
        <taxon>Eukaryota</taxon>
        <taxon>Viridiplantae</taxon>
        <taxon>Chlorophyta</taxon>
        <taxon>core chlorophytes</taxon>
        <taxon>Trebouxiophyceae</taxon>
        <taxon>Chlorellales</taxon>
        <taxon>Chlorellaceae</taxon>
        <taxon>Chlorella clade</taxon>
        <taxon>Chlorella</taxon>
    </lineage>
</organism>
<dbReference type="InterPro" id="IPR021788">
    <property type="entry name" value="CPP1-like"/>
</dbReference>
<accession>A0A9D4TRU7</accession>